<comment type="subcellular location">
    <subcellularLocation>
        <location evidence="2">Cell membrane</location>
        <topology evidence="2">Multi-pass membrane protein</topology>
    </subcellularLocation>
</comment>
<gene>
    <name evidence="21" type="ORF">CJ255_19085</name>
</gene>
<dbReference type="CDD" id="cd00082">
    <property type="entry name" value="HisKA"/>
    <property type="match status" value="1"/>
</dbReference>
<keyword evidence="5" id="KW-1003">Cell membrane</keyword>
<evidence type="ECO:0000256" key="15">
    <source>
        <dbReference type="ARBA" id="ARBA00074306"/>
    </source>
</evidence>
<evidence type="ECO:0000256" key="4">
    <source>
        <dbReference type="ARBA" id="ARBA00012438"/>
    </source>
</evidence>
<keyword evidence="10" id="KW-0418">Kinase</keyword>
<evidence type="ECO:0000256" key="9">
    <source>
        <dbReference type="ARBA" id="ARBA00022741"/>
    </source>
</evidence>
<dbReference type="SUPFAM" id="SSF55874">
    <property type="entry name" value="ATPase domain of HSP90 chaperone/DNA topoisomerase II/histidine kinase"/>
    <property type="match status" value="1"/>
</dbReference>
<dbReference type="Gene3D" id="3.30.450.20">
    <property type="entry name" value="PAS domain"/>
    <property type="match status" value="2"/>
</dbReference>
<keyword evidence="13" id="KW-0902">Two-component regulatory system</keyword>
<dbReference type="InterPro" id="IPR000014">
    <property type="entry name" value="PAS"/>
</dbReference>
<feature type="modified residue" description="4-aspartylphosphate" evidence="16">
    <location>
        <position position="751"/>
    </location>
</feature>
<evidence type="ECO:0000256" key="8">
    <source>
        <dbReference type="ARBA" id="ARBA00022692"/>
    </source>
</evidence>
<dbReference type="SMART" id="SM00448">
    <property type="entry name" value="REC"/>
    <property type="match status" value="1"/>
</dbReference>
<evidence type="ECO:0000256" key="11">
    <source>
        <dbReference type="ARBA" id="ARBA00022840"/>
    </source>
</evidence>
<dbReference type="EC" id="2.7.13.3" evidence="4"/>
<dbReference type="PRINTS" id="PR00344">
    <property type="entry name" value="BCTRLSENSOR"/>
</dbReference>
<evidence type="ECO:0000313" key="22">
    <source>
        <dbReference type="Proteomes" id="UP000220527"/>
    </source>
</evidence>
<dbReference type="SUPFAM" id="SSF52172">
    <property type="entry name" value="CheY-like"/>
    <property type="match status" value="1"/>
</dbReference>
<feature type="coiled-coil region" evidence="17">
    <location>
        <begin position="422"/>
        <end position="449"/>
    </location>
</feature>
<dbReference type="PROSITE" id="PS50110">
    <property type="entry name" value="RESPONSE_REGULATORY"/>
    <property type="match status" value="1"/>
</dbReference>
<dbReference type="PROSITE" id="PS50112">
    <property type="entry name" value="PAS"/>
    <property type="match status" value="1"/>
</dbReference>
<dbReference type="Gene3D" id="3.30.565.10">
    <property type="entry name" value="Histidine kinase-like ATPase, C-terminal domain"/>
    <property type="match status" value="1"/>
</dbReference>
<dbReference type="Pfam" id="PF02518">
    <property type="entry name" value="HATPase_c"/>
    <property type="match status" value="1"/>
</dbReference>
<evidence type="ECO:0000256" key="12">
    <source>
        <dbReference type="ARBA" id="ARBA00022989"/>
    </source>
</evidence>
<dbReference type="SMART" id="SM00388">
    <property type="entry name" value="HisKA"/>
    <property type="match status" value="1"/>
</dbReference>
<dbReference type="Pfam" id="PF08447">
    <property type="entry name" value="PAS_3"/>
    <property type="match status" value="1"/>
</dbReference>
<organism evidence="21 22">
    <name type="scientific">Candidatus Viridilinea mediisalina</name>
    <dbReference type="NCBI Taxonomy" id="2024553"/>
    <lineage>
        <taxon>Bacteria</taxon>
        <taxon>Bacillati</taxon>
        <taxon>Chloroflexota</taxon>
        <taxon>Chloroflexia</taxon>
        <taxon>Chloroflexales</taxon>
        <taxon>Chloroflexineae</taxon>
        <taxon>Oscillochloridaceae</taxon>
        <taxon>Candidatus Viridilinea</taxon>
    </lineage>
</organism>
<dbReference type="Gene3D" id="3.40.50.2300">
    <property type="match status" value="1"/>
</dbReference>
<dbReference type="InterPro" id="IPR003661">
    <property type="entry name" value="HisK_dim/P_dom"/>
</dbReference>
<comment type="caution">
    <text evidence="21">The sequence shown here is derived from an EMBL/GenBank/DDBJ whole genome shotgun (WGS) entry which is preliminary data.</text>
</comment>
<evidence type="ECO:0000256" key="10">
    <source>
        <dbReference type="ARBA" id="ARBA00022777"/>
    </source>
</evidence>
<dbReference type="CDD" id="cd16922">
    <property type="entry name" value="HATPase_EvgS-ArcB-TorS-like"/>
    <property type="match status" value="1"/>
</dbReference>
<feature type="domain" description="Histidine kinase" evidence="18">
    <location>
        <begin position="449"/>
        <end position="670"/>
    </location>
</feature>
<accession>A0A2A6RF00</accession>
<dbReference type="InterPro" id="IPR004358">
    <property type="entry name" value="Sig_transdc_His_kin-like_C"/>
</dbReference>
<dbReference type="InterPro" id="IPR005467">
    <property type="entry name" value="His_kinase_dom"/>
</dbReference>
<keyword evidence="14" id="KW-0472">Membrane</keyword>
<dbReference type="GO" id="GO:0005886">
    <property type="term" value="C:plasma membrane"/>
    <property type="evidence" value="ECO:0007669"/>
    <property type="project" value="UniProtKB-SubCell"/>
</dbReference>
<keyword evidence="11" id="KW-0067">ATP-binding</keyword>
<dbReference type="PROSITE" id="PS50109">
    <property type="entry name" value="HIS_KIN"/>
    <property type="match status" value="1"/>
</dbReference>
<dbReference type="RefSeq" id="WP_097645686.1">
    <property type="nucleotide sequence ID" value="NZ_NQWI01000139.1"/>
</dbReference>
<dbReference type="CDD" id="cd00130">
    <property type="entry name" value="PAS"/>
    <property type="match status" value="1"/>
</dbReference>
<evidence type="ECO:0000256" key="14">
    <source>
        <dbReference type="ARBA" id="ARBA00023136"/>
    </source>
</evidence>
<keyword evidence="7" id="KW-0808">Transferase</keyword>
<dbReference type="PANTHER" id="PTHR45339">
    <property type="entry name" value="HYBRID SIGNAL TRANSDUCTION HISTIDINE KINASE J"/>
    <property type="match status" value="1"/>
</dbReference>
<dbReference type="InterPro" id="IPR011006">
    <property type="entry name" value="CheY-like_superfamily"/>
</dbReference>
<keyword evidence="17" id="KW-0175">Coiled coil</keyword>
<dbReference type="SMART" id="SM00387">
    <property type="entry name" value="HATPase_c"/>
    <property type="match status" value="1"/>
</dbReference>
<comment type="similarity">
    <text evidence="3">In the N-terminal section; belongs to the phytochrome family.</text>
</comment>
<dbReference type="Pfam" id="PF00512">
    <property type="entry name" value="HisKA"/>
    <property type="match status" value="1"/>
</dbReference>
<evidence type="ECO:0000256" key="3">
    <source>
        <dbReference type="ARBA" id="ARBA00006402"/>
    </source>
</evidence>
<dbReference type="InterPro" id="IPR035965">
    <property type="entry name" value="PAS-like_dom_sf"/>
</dbReference>
<keyword evidence="22" id="KW-1185">Reference proteome</keyword>
<dbReference type="Gene3D" id="1.10.287.130">
    <property type="match status" value="1"/>
</dbReference>
<feature type="domain" description="PAS" evidence="20">
    <location>
        <begin position="23"/>
        <end position="70"/>
    </location>
</feature>
<dbReference type="Pfam" id="PF00072">
    <property type="entry name" value="Response_reg"/>
    <property type="match status" value="1"/>
</dbReference>
<evidence type="ECO:0000256" key="5">
    <source>
        <dbReference type="ARBA" id="ARBA00022475"/>
    </source>
</evidence>
<keyword evidence="12" id="KW-1133">Transmembrane helix</keyword>
<reference evidence="22" key="1">
    <citation type="submission" date="2017-08" db="EMBL/GenBank/DDBJ databases">
        <authorList>
            <person name="Grouzdev D.S."/>
            <person name="Gaisin V.A."/>
            <person name="Rysina M.S."/>
            <person name="Gorlenko V.M."/>
        </authorList>
    </citation>
    <scope>NUCLEOTIDE SEQUENCE [LARGE SCALE GENOMIC DNA]</scope>
    <source>
        <strain evidence="22">Kir15-3F</strain>
    </source>
</reference>
<evidence type="ECO:0000256" key="2">
    <source>
        <dbReference type="ARBA" id="ARBA00004651"/>
    </source>
</evidence>
<proteinExistence type="inferred from homology"/>
<dbReference type="FunFam" id="3.30.565.10:FF:000010">
    <property type="entry name" value="Sensor histidine kinase RcsC"/>
    <property type="match status" value="1"/>
</dbReference>
<evidence type="ECO:0000256" key="16">
    <source>
        <dbReference type="PROSITE-ProRule" id="PRU00169"/>
    </source>
</evidence>
<dbReference type="GO" id="GO:0000155">
    <property type="term" value="F:phosphorelay sensor kinase activity"/>
    <property type="evidence" value="ECO:0007669"/>
    <property type="project" value="InterPro"/>
</dbReference>
<feature type="domain" description="Response regulatory" evidence="19">
    <location>
        <begin position="700"/>
        <end position="821"/>
    </location>
</feature>
<dbReference type="OrthoDB" id="134768at2"/>
<protein>
    <recommendedName>
        <fullName evidence="15">Circadian input-output histidine kinase CikA</fullName>
        <ecNumber evidence="4">2.7.13.3</ecNumber>
    </recommendedName>
</protein>
<name>A0A2A6RF00_9CHLR</name>
<evidence type="ECO:0000256" key="17">
    <source>
        <dbReference type="SAM" id="Coils"/>
    </source>
</evidence>
<dbReference type="FunFam" id="1.10.287.130:FF:000003">
    <property type="entry name" value="Histidine kinase"/>
    <property type="match status" value="1"/>
</dbReference>
<evidence type="ECO:0000256" key="13">
    <source>
        <dbReference type="ARBA" id="ARBA00023012"/>
    </source>
</evidence>
<keyword evidence="6 16" id="KW-0597">Phosphoprotein</keyword>
<dbReference type="Proteomes" id="UP000220527">
    <property type="component" value="Unassembled WGS sequence"/>
</dbReference>
<dbReference type="SUPFAM" id="SSF47384">
    <property type="entry name" value="Homodimeric domain of signal transducing histidine kinase"/>
    <property type="match status" value="1"/>
</dbReference>
<evidence type="ECO:0000259" key="19">
    <source>
        <dbReference type="PROSITE" id="PS50110"/>
    </source>
</evidence>
<dbReference type="SUPFAM" id="SSF55781">
    <property type="entry name" value="GAF domain-like"/>
    <property type="match status" value="1"/>
</dbReference>
<dbReference type="SMART" id="SM00065">
    <property type="entry name" value="GAF"/>
    <property type="match status" value="1"/>
</dbReference>
<dbReference type="InterPro" id="IPR036097">
    <property type="entry name" value="HisK_dim/P_sf"/>
</dbReference>
<dbReference type="InterPro" id="IPR013655">
    <property type="entry name" value="PAS_fold_3"/>
</dbReference>
<dbReference type="GO" id="GO:0005524">
    <property type="term" value="F:ATP binding"/>
    <property type="evidence" value="ECO:0007669"/>
    <property type="project" value="UniProtKB-KW"/>
</dbReference>
<dbReference type="InterPro" id="IPR003018">
    <property type="entry name" value="GAF"/>
</dbReference>
<evidence type="ECO:0000313" key="21">
    <source>
        <dbReference type="EMBL" id="PDW01444.1"/>
    </source>
</evidence>
<dbReference type="InterPro" id="IPR003594">
    <property type="entry name" value="HATPase_dom"/>
</dbReference>
<dbReference type="SUPFAM" id="SSF55785">
    <property type="entry name" value="PYP-like sensor domain (PAS domain)"/>
    <property type="match status" value="2"/>
</dbReference>
<comment type="catalytic activity">
    <reaction evidence="1">
        <text>ATP + protein L-histidine = ADP + protein N-phospho-L-histidine.</text>
        <dbReference type="EC" id="2.7.13.3"/>
    </reaction>
</comment>
<dbReference type="InterPro" id="IPR029016">
    <property type="entry name" value="GAF-like_dom_sf"/>
</dbReference>
<dbReference type="EMBL" id="NQWI01000139">
    <property type="protein sequence ID" value="PDW01444.1"/>
    <property type="molecule type" value="Genomic_DNA"/>
</dbReference>
<evidence type="ECO:0000259" key="18">
    <source>
        <dbReference type="PROSITE" id="PS50109"/>
    </source>
</evidence>
<keyword evidence="9" id="KW-0547">Nucleotide-binding</keyword>
<sequence length="824" mass="94177">MNSFTNYNPLLRSPIVGYAYHRLMLDAHGTPVDYEFLEVNQTFEKLTGLSEKDIINRSIRTILPDILHAEFDWVGFYGQIALTCGEASFDQFSEPLQRWYRVHVYSEEKLFFTTIFIDITESKQHDRLLVELFSQVPGVVYQYRYHGDGRHYFPFASAQIWDVYEVSAEQVREDANILFERLHPDDHQQVIDSIIASAKTLRVWECDYRVRLPTKGERWLRGIAKPQALNDGSVLWHGYIADITDRKATELILHEQYRMQDLLMQIATKYISIHSSELDAALIDSLQAMGEFIGVDRAYISTYIPENDCYRHSHAWCRTGVKPQFTELEWVSLRKTARWLDHHRRGQTLNIPHVAALPLDDPFRAILSAQQIQSILLVPMINGGQTVGCVGFDAVEQRRDFSEHEELLLKLFAGLLVNVQNRMRLERHLQVAKEEAEQANRAKSRFLANMSHEIRTPLNGVIGFTDLLQQTKLNPTQEQYVRNANVSAYMLLEIINDILDFSKIEADMMKLERIKIDLLELVKQCIDIITYSAEQKNLKLLLHLEPNVPRFIFTDAVRLKQVLVNLLGNAVKFTLHGEVELSIDYTPLDAHQGHVRFAVRDTGIGIAPHEQQQLFRAFTQADSSTTRKFGGTGLGLVIADLIVQKMGSKICVESELEKGSIFYFEITTDVEHESTIDAQPSYGLQPSLVLKDHEHEHAPIVLIAEDVAINMFLIEAIIQRLLPSATIAKTQNGQEALAFCRQTWPDLILMDVQMPEMDGLEATRAIRVLQEAHAARHVPIVALTAGVLKEEQERCLAAGMDAFLSKPVRAERLQAIMRQFLEDL</sequence>
<evidence type="ECO:0000259" key="20">
    <source>
        <dbReference type="PROSITE" id="PS50112"/>
    </source>
</evidence>
<dbReference type="Gene3D" id="3.30.450.40">
    <property type="match status" value="1"/>
</dbReference>
<evidence type="ECO:0000256" key="1">
    <source>
        <dbReference type="ARBA" id="ARBA00000085"/>
    </source>
</evidence>
<dbReference type="CDD" id="cd17546">
    <property type="entry name" value="REC_hyHK_CKI1_RcsC-like"/>
    <property type="match status" value="1"/>
</dbReference>
<evidence type="ECO:0000256" key="6">
    <source>
        <dbReference type="ARBA" id="ARBA00022553"/>
    </source>
</evidence>
<dbReference type="InterPro" id="IPR001789">
    <property type="entry name" value="Sig_transdc_resp-reg_receiver"/>
</dbReference>
<dbReference type="AlphaFoldDB" id="A0A2A6RF00"/>
<dbReference type="InterPro" id="IPR036890">
    <property type="entry name" value="HATPase_C_sf"/>
</dbReference>
<dbReference type="PANTHER" id="PTHR45339:SF1">
    <property type="entry name" value="HYBRID SIGNAL TRANSDUCTION HISTIDINE KINASE J"/>
    <property type="match status" value="1"/>
</dbReference>
<dbReference type="Pfam" id="PF01590">
    <property type="entry name" value="GAF"/>
    <property type="match status" value="1"/>
</dbReference>
<evidence type="ECO:0000256" key="7">
    <source>
        <dbReference type="ARBA" id="ARBA00022679"/>
    </source>
</evidence>
<keyword evidence="8" id="KW-0812">Transmembrane</keyword>